<gene>
    <name evidence="1" type="ORF">Baya_14774</name>
</gene>
<keyword evidence="2" id="KW-1185">Reference proteome</keyword>
<dbReference type="OrthoDB" id="8951357at2759"/>
<dbReference type="EMBL" id="VCAZ01000207">
    <property type="protein sequence ID" value="TTH23542.1"/>
    <property type="molecule type" value="Genomic_DNA"/>
</dbReference>
<evidence type="ECO:0000313" key="1">
    <source>
        <dbReference type="EMBL" id="TTH23542.1"/>
    </source>
</evidence>
<organism evidence="1 2">
    <name type="scientific">Bagarius yarrelli</name>
    <name type="common">Goonch</name>
    <name type="synonym">Bagrus yarrelli</name>
    <dbReference type="NCBI Taxonomy" id="175774"/>
    <lineage>
        <taxon>Eukaryota</taxon>
        <taxon>Metazoa</taxon>
        <taxon>Chordata</taxon>
        <taxon>Craniata</taxon>
        <taxon>Vertebrata</taxon>
        <taxon>Euteleostomi</taxon>
        <taxon>Actinopterygii</taxon>
        <taxon>Neopterygii</taxon>
        <taxon>Teleostei</taxon>
        <taxon>Ostariophysi</taxon>
        <taxon>Siluriformes</taxon>
        <taxon>Sisoridae</taxon>
        <taxon>Sisorinae</taxon>
        <taxon>Bagarius</taxon>
    </lineage>
</organism>
<protein>
    <submittedName>
        <fullName evidence="1">Uncharacterized protein</fullName>
    </submittedName>
</protein>
<name>A0A556VBA5_BAGYA</name>
<evidence type="ECO:0000313" key="2">
    <source>
        <dbReference type="Proteomes" id="UP000319801"/>
    </source>
</evidence>
<comment type="caution">
    <text evidence="1">The sequence shown here is derived from an EMBL/GenBank/DDBJ whole genome shotgun (WGS) entry which is preliminary data.</text>
</comment>
<sequence>MSTLSPVSSPGFYPSRGLVDRQMSWTEAPRSPLLLFTKDSSSEHLQNPISSFQSAVHRRSVSVENPVVYGPPFKPAQPLPLGSRYTTTCSLPRNFSPQTQRVSWRM</sequence>
<dbReference type="Proteomes" id="UP000319801">
    <property type="component" value="Unassembled WGS sequence"/>
</dbReference>
<proteinExistence type="predicted"/>
<dbReference type="AlphaFoldDB" id="A0A556VBA5"/>
<reference evidence="1 2" key="1">
    <citation type="journal article" date="2019" name="Genome Biol. Evol.">
        <title>Whole-Genome Sequencing of the Giant Devil Catfish, Bagarius yarrelli.</title>
        <authorList>
            <person name="Jiang W."/>
            <person name="Lv Y."/>
            <person name="Cheng L."/>
            <person name="Yang K."/>
            <person name="Chao B."/>
            <person name="Wang X."/>
            <person name="Li Y."/>
            <person name="Pan X."/>
            <person name="You X."/>
            <person name="Zhang Y."/>
            <person name="Yang J."/>
            <person name="Li J."/>
            <person name="Zhang X."/>
            <person name="Liu S."/>
            <person name="Sun C."/>
            <person name="Yang J."/>
            <person name="Shi Q."/>
        </authorList>
    </citation>
    <scope>NUCLEOTIDE SEQUENCE [LARGE SCALE GENOMIC DNA]</scope>
    <source>
        <strain evidence="1">JWS20170419001</strain>
        <tissue evidence="1">Muscle</tissue>
    </source>
</reference>
<accession>A0A556VBA5</accession>